<proteinExistence type="predicted"/>
<name>A0ABN9M428_9NEOB</name>
<sequence>MASESMVGFGSWSAKGLNRLDQVPIGDVIKKFSNMGYLPLNSTYNVGTHIDILHDNLLEEKTKLIDPQAVMASIPRRGQTPVLWRFSQVSSMELDKFLEDVRNGIYPLMNFAVSRPHVLPRTLSQSQEDLQTTKTPTPEPLEVETRKVIQMHCNLERREDKARIHLTLYLKLEDKLHRHLSCDLLPNESSQTLAAELVHYGFISEDDCQKMATFLEDALQKHRPPLN</sequence>
<keyword evidence="2" id="KW-1185">Reference proteome</keyword>
<reference evidence="1" key="1">
    <citation type="submission" date="2023-07" db="EMBL/GenBank/DDBJ databases">
        <authorList>
            <person name="Stuckert A."/>
        </authorList>
    </citation>
    <scope>NUCLEOTIDE SEQUENCE</scope>
</reference>
<dbReference type="EMBL" id="CAUEEQ010045456">
    <property type="protein sequence ID" value="CAJ0958400.1"/>
    <property type="molecule type" value="Genomic_DNA"/>
</dbReference>
<evidence type="ECO:0000313" key="2">
    <source>
        <dbReference type="Proteomes" id="UP001176940"/>
    </source>
</evidence>
<protein>
    <submittedName>
        <fullName evidence="1">Uncharacterized protein</fullName>
    </submittedName>
</protein>
<dbReference type="Proteomes" id="UP001176940">
    <property type="component" value="Unassembled WGS sequence"/>
</dbReference>
<gene>
    <name evidence="1" type="ORF">RIMI_LOCUS16343637</name>
</gene>
<accession>A0ABN9M428</accession>
<organism evidence="1 2">
    <name type="scientific">Ranitomeya imitator</name>
    <name type="common">mimic poison frog</name>
    <dbReference type="NCBI Taxonomy" id="111125"/>
    <lineage>
        <taxon>Eukaryota</taxon>
        <taxon>Metazoa</taxon>
        <taxon>Chordata</taxon>
        <taxon>Craniata</taxon>
        <taxon>Vertebrata</taxon>
        <taxon>Euteleostomi</taxon>
        <taxon>Amphibia</taxon>
        <taxon>Batrachia</taxon>
        <taxon>Anura</taxon>
        <taxon>Neobatrachia</taxon>
        <taxon>Hyloidea</taxon>
        <taxon>Dendrobatidae</taxon>
        <taxon>Dendrobatinae</taxon>
        <taxon>Ranitomeya</taxon>
    </lineage>
</organism>
<comment type="caution">
    <text evidence="1">The sequence shown here is derived from an EMBL/GenBank/DDBJ whole genome shotgun (WGS) entry which is preliminary data.</text>
</comment>
<evidence type="ECO:0000313" key="1">
    <source>
        <dbReference type="EMBL" id="CAJ0958400.1"/>
    </source>
</evidence>